<name>A0A4S4N171_9APHY</name>
<dbReference type="OrthoDB" id="8954335at2759"/>
<evidence type="ECO:0000256" key="1">
    <source>
        <dbReference type="SAM" id="Coils"/>
    </source>
</evidence>
<dbReference type="EMBL" id="SGPM01000045">
    <property type="protein sequence ID" value="THH31508.1"/>
    <property type="molecule type" value="Genomic_DNA"/>
</dbReference>
<dbReference type="Proteomes" id="UP000308730">
    <property type="component" value="Unassembled WGS sequence"/>
</dbReference>
<dbReference type="CDD" id="cd00882">
    <property type="entry name" value="Ras_like_GTPase"/>
    <property type="match status" value="1"/>
</dbReference>
<evidence type="ECO:0000313" key="5">
    <source>
        <dbReference type="Proteomes" id="UP000308730"/>
    </source>
</evidence>
<dbReference type="AlphaFoldDB" id="A0A4S4N171"/>
<keyword evidence="2" id="KW-1133">Transmembrane helix</keyword>
<evidence type="ECO:0000256" key="2">
    <source>
        <dbReference type="SAM" id="Phobius"/>
    </source>
</evidence>
<dbReference type="InterPro" id="IPR027417">
    <property type="entry name" value="P-loop_NTPase"/>
</dbReference>
<accession>A0A4S4N171</accession>
<organism evidence="4 5">
    <name type="scientific">Antrodiella citrinella</name>
    <dbReference type="NCBI Taxonomy" id="2447956"/>
    <lineage>
        <taxon>Eukaryota</taxon>
        <taxon>Fungi</taxon>
        <taxon>Dikarya</taxon>
        <taxon>Basidiomycota</taxon>
        <taxon>Agaricomycotina</taxon>
        <taxon>Agaricomycetes</taxon>
        <taxon>Polyporales</taxon>
        <taxon>Steccherinaceae</taxon>
        <taxon>Antrodiella</taxon>
    </lineage>
</organism>
<dbReference type="Pfam" id="PF01926">
    <property type="entry name" value="MMR_HSR1"/>
    <property type="match status" value="1"/>
</dbReference>
<dbReference type="InterPro" id="IPR006073">
    <property type="entry name" value="GTP-bd"/>
</dbReference>
<evidence type="ECO:0000259" key="3">
    <source>
        <dbReference type="Pfam" id="PF01926"/>
    </source>
</evidence>
<dbReference type="GO" id="GO:0005525">
    <property type="term" value="F:GTP binding"/>
    <property type="evidence" value="ECO:0007669"/>
    <property type="project" value="InterPro"/>
</dbReference>
<protein>
    <recommendedName>
        <fullName evidence="3">G domain-containing protein</fullName>
    </recommendedName>
</protein>
<feature type="domain" description="G" evidence="3">
    <location>
        <begin position="1"/>
        <end position="55"/>
    </location>
</feature>
<keyword evidence="2" id="KW-0472">Membrane</keyword>
<reference evidence="4 5" key="1">
    <citation type="submission" date="2019-02" db="EMBL/GenBank/DDBJ databases">
        <title>Genome sequencing of the rare red list fungi Antrodiella citrinella (Flaviporus citrinellus).</title>
        <authorList>
            <person name="Buettner E."/>
            <person name="Kellner H."/>
        </authorList>
    </citation>
    <scope>NUCLEOTIDE SEQUENCE [LARGE SCALE GENOMIC DNA]</scope>
    <source>
        <strain evidence="4 5">DSM 108506</strain>
    </source>
</reference>
<keyword evidence="2" id="KW-0812">Transmembrane</keyword>
<feature type="transmembrane region" description="Helical" evidence="2">
    <location>
        <begin position="336"/>
        <end position="357"/>
    </location>
</feature>
<keyword evidence="5" id="KW-1185">Reference proteome</keyword>
<comment type="caution">
    <text evidence="4">The sequence shown here is derived from an EMBL/GenBank/DDBJ whole genome shotgun (WGS) entry which is preliminary data.</text>
</comment>
<feature type="coiled-coil region" evidence="1">
    <location>
        <begin position="239"/>
        <end position="273"/>
    </location>
</feature>
<proteinExistence type="predicted"/>
<dbReference type="SUPFAM" id="SSF52540">
    <property type="entry name" value="P-loop containing nucleoside triphosphate hydrolases"/>
    <property type="match status" value="1"/>
</dbReference>
<keyword evidence="1" id="KW-0175">Coiled coil</keyword>
<evidence type="ECO:0000313" key="4">
    <source>
        <dbReference type="EMBL" id="THH31508.1"/>
    </source>
</evidence>
<gene>
    <name evidence="4" type="ORF">EUX98_g2681</name>
</gene>
<dbReference type="Gene3D" id="3.40.50.300">
    <property type="entry name" value="P-loop containing nucleotide triphosphate hydrolases"/>
    <property type="match status" value="1"/>
</dbReference>
<sequence length="358" mass="39761">MGATGSGKSSFINLVAGTNFAVGPGLKSCTKGIEVSPPFMLGGKRVTLIDTPGFDDTNLTDTEVLTMIALFLSQAYESGRLLNGVVFLHRISDFRVSGVTRRNFGLFRNLCGDENLKNVVIATNMWGQVDPEVGAARELELATEDMFFRPALAQGAQLVQHHHTLQSAHAILQSLIDNQPTTLQIQRELVVEGKDITETAAGQELGQELVEQAKKHRGQLTKIQQEMTAALMEKDMQSRQELEHVRNDLLKEMRKNEQERDNLSSQYARERQEMAAQLASLQRSLQAEAAARQRDQQTLTDARRSQQQQATEYAATRETLNRQIAQLQQQQQRRGGLGGLGGLMNFMIPAITALVMFL</sequence>